<feature type="region of interest" description="Disordered" evidence="6">
    <location>
        <begin position="114"/>
        <end position="135"/>
    </location>
</feature>
<evidence type="ECO:0000256" key="2">
    <source>
        <dbReference type="ARBA" id="ARBA00012485"/>
    </source>
</evidence>
<dbReference type="Gene3D" id="3.30.2410.10">
    <property type="entry name" value="Hect, E3 ligase catalytic domain"/>
    <property type="match status" value="1"/>
</dbReference>
<dbReference type="PANTHER" id="PTHR45700">
    <property type="entry name" value="UBIQUITIN-PROTEIN LIGASE E3C"/>
    <property type="match status" value="1"/>
</dbReference>
<accession>A0A9P4Q450</accession>
<reference evidence="8" key="1">
    <citation type="journal article" date="2020" name="Stud. Mycol.">
        <title>101 Dothideomycetes genomes: a test case for predicting lifestyles and emergence of pathogens.</title>
        <authorList>
            <person name="Haridas S."/>
            <person name="Albert R."/>
            <person name="Binder M."/>
            <person name="Bloem J."/>
            <person name="Labutti K."/>
            <person name="Salamov A."/>
            <person name="Andreopoulos B."/>
            <person name="Baker S."/>
            <person name="Barry K."/>
            <person name="Bills G."/>
            <person name="Bluhm B."/>
            <person name="Cannon C."/>
            <person name="Castanera R."/>
            <person name="Culley D."/>
            <person name="Daum C."/>
            <person name="Ezra D."/>
            <person name="Gonzalez J."/>
            <person name="Henrissat B."/>
            <person name="Kuo A."/>
            <person name="Liang C."/>
            <person name="Lipzen A."/>
            <person name="Lutzoni F."/>
            <person name="Magnuson J."/>
            <person name="Mondo S."/>
            <person name="Nolan M."/>
            <person name="Ohm R."/>
            <person name="Pangilinan J."/>
            <person name="Park H.-J."/>
            <person name="Ramirez L."/>
            <person name="Alfaro M."/>
            <person name="Sun H."/>
            <person name="Tritt A."/>
            <person name="Yoshinaga Y."/>
            <person name="Zwiers L.-H."/>
            <person name="Turgeon B."/>
            <person name="Goodwin S."/>
            <person name="Spatafora J."/>
            <person name="Crous P."/>
            <person name="Grigoriev I."/>
        </authorList>
    </citation>
    <scope>NUCLEOTIDE SEQUENCE</scope>
    <source>
        <strain evidence="8">CBS 116435</strain>
    </source>
</reference>
<organism evidence="8 9">
    <name type="scientific">Polychaeton citri CBS 116435</name>
    <dbReference type="NCBI Taxonomy" id="1314669"/>
    <lineage>
        <taxon>Eukaryota</taxon>
        <taxon>Fungi</taxon>
        <taxon>Dikarya</taxon>
        <taxon>Ascomycota</taxon>
        <taxon>Pezizomycotina</taxon>
        <taxon>Dothideomycetes</taxon>
        <taxon>Dothideomycetidae</taxon>
        <taxon>Capnodiales</taxon>
        <taxon>Capnodiaceae</taxon>
        <taxon>Polychaeton</taxon>
    </lineage>
</organism>
<feature type="domain" description="HECT" evidence="7">
    <location>
        <begin position="521"/>
        <end position="907"/>
    </location>
</feature>
<evidence type="ECO:0000313" key="9">
    <source>
        <dbReference type="Proteomes" id="UP000799441"/>
    </source>
</evidence>
<dbReference type="InterPro" id="IPR044611">
    <property type="entry name" value="E3A/B/C-like"/>
</dbReference>
<dbReference type="GO" id="GO:0061630">
    <property type="term" value="F:ubiquitin protein ligase activity"/>
    <property type="evidence" value="ECO:0007669"/>
    <property type="project" value="UniProtKB-EC"/>
</dbReference>
<dbReference type="Proteomes" id="UP000799441">
    <property type="component" value="Unassembled WGS sequence"/>
</dbReference>
<dbReference type="SUPFAM" id="SSF56204">
    <property type="entry name" value="Hect, E3 ligase catalytic domain"/>
    <property type="match status" value="1"/>
</dbReference>
<dbReference type="EMBL" id="MU003814">
    <property type="protein sequence ID" value="KAF2719210.1"/>
    <property type="molecule type" value="Genomic_DNA"/>
</dbReference>
<dbReference type="InterPro" id="IPR032353">
    <property type="entry name" value="AZUL"/>
</dbReference>
<comment type="catalytic activity">
    <reaction evidence="1">
        <text>S-ubiquitinyl-[E2 ubiquitin-conjugating enzyme]-L-cysteine + [acceptor protein]-L-lysine = [E2 ubiquitin-conjugating enzyme]-L-cysteine + N(6)-ubiquitinyl-[acceptor protein]-L-lysine.</text>
        <dbReference type="EC" id="2.3.2.26"/>
    </reaction>
</comment>
<evidence type="ECO:0000256" key="3">
    <source>
        <dbReference type="ARBA" id="ARBA00022679"/>
    </source>
</evidence>
<keyword evidence="4 5" id="KW-0833">Ubl conjugation pathway</keyword>
<dbReference type="PROSITE" id="PS50237">
    <property type="entry name" value="HECT"/>
    <property type="match status" value="1"/>
</dbReference>
<proteinExistence type="predicted"/>
<dbReference type="OrthoDB" id="5981550at2759"/>
<keyword evidence="3" id="KW-0808">Transferase</keyword>
<feature type="compositionally biased region" description="Basic and acidic residues" evidence="6">
    <location>
        <begin position="115"/>
        <end position="132"/>
    </location>
</feature>
<dbReference type="Pfam" id="PF16558">
    <property type="entry name" value="AZUL"/>
    <property type="match status" value="1"/>
</dbReference>
<keyword evidence="9" id="KW-1185">Reference proteome</keyword>
<name>A0A9P4Q450_9PEZI</name>
<dbReference type="SMART" id="SM00119">
    <property type="entry name" value="HECTc"/>
    <property type="match status" value="1"/>
</dbReference>
<dbReference type="GO" id="GO:0000209">
    <property type="term" value="P:protein polyubiquitination"/>
    <property type="evidence" value="ECO:0007669"/>
    <property type="project" value="InterPro"/>
</dbReference>
<feature type="active site" description="Glycyl thioester intermediate" evidence="5">
    <location>
        <position position="874"/>
    </location>
</feature>
<evidence type="ECO:0000259" key="7">
    <source>
        <dbReference type="PROSITE" id="PS50237"/>
    </source>
</evidence>
<dbReference type="Pfam" id="PF00632">
    <property type="entry name" value="HECT"/>
    <property type="match status" value="1"/>
</dbReference>
<evidence type="ECO:0000256" key="5">
    <source>
        <dbReference type="PROSITE-ProRule" id="PRU00104"/>
    </source>
</evidence>
<dbReference type="InterPro" id="IPR000569">
    <property type="entry name" value="HECT_dom"/>
</dbReference>
<dbReference type="EC" id="2.3.2.26" evidence="2"/>
<evidence type="ECO:0000256" key="6">
    <source>
        <dbReference type="SAM" id="MobiDB-lite"/>
    </source>
</evidence>
<evidence type="ECO:0000256" key="4">
    <source>
        <dbReference type="ARBA" id="ARBA00022786"/>
    </source>
</evidence>
<dbReference type="InterPro" id="IPR042556">
    <property type="entry name" value="AZUL_sf"/>
</dbReference>
<dbReference type="AlphaFoldDB" id="A0A9P4Q450"/>
<protein>
    <recommendedName>
        <fullName evidence="2">HECT-type E3 ubiquitin transferase</fullName>
        <ecNumber evidence="2">2.3.2.26</ecNumber>
    </recommendedName>
</protein>
<dbReference type="InterPro" id="IPR035983">
    <property type="entry name" value="Hect_E3_ubiquitin_ligase"/>
</dbReference>
<evidence type="ECO:0000313" key="8">
    <source>
        <dbReference type="EMBL" id="KAF2719210.1"/>
    </source>
</evidence>
<sequence length="907" mass="102542">MSVANGSPSRQPSPRYKLAPTDDLLEIQWLCHTYVGQLLDGCGKNSCVEQYCWTGRKNAATKPTRRLTPRSARAIALSVVGSTRPREHLCIHFFSDIKPVQLSDPLESIGILSSRQEDGDHQDDGEPVRPRDPSSWIQQLSDTSAVRQICTLDQMSTCSDLMKVWRKEQRKTEELATLRLRLQAALEAPFTPDGNPNSAFHHSRAAADSARDSLSWLLDELPDLLKIPWGRVNDLISKGSSVGLDVIFRDTHEIRHLDALNDQRSLSLLEQVCKVVGYRRRLESIGPLPVKELQPISSNFSGRVVLQLKGSMDLKSACNDAQLLSQTRVKGFSTYRLAIAIWLKKVILNNWSGSATLSKTSAAYGALELIQSLIDESQLSETIIRNILPIPAIVSRLTAPDIARSWISSKPYPARSQALSSLDAKQPYFNRNTVQLLSYWFIFGQKAVVVFFRAINHLKMRDAHSLADEAEALRRRITNRRPIEIARYDELFKFHEEHYLLLNIERDHIIRDAFDQIWQRRKGELFRPLRVRLGEADEREVGTDLGGVQIEFFNLFCRDLFDDAQQIFTSDPHTGLSWFSNCSLQPLHMFELSGLLLSLAIYNGITLPIAMPLAFYRLLLGLSCDSIEDIQDGWPAVSRSLAYIRENEVDGTMDYSFPLEGNGVRMEVSRVELAGNEYDVTGHASSTLVVSNYSHIQHHPGLSQATSSQNGHGISLTWPGWNITSSEANKPVKAVTESNKLEYVGDYVRWLTTSSIWPQWQAFARGFHTILSPHTLSVFQKNPSTFKLLIEGQPDFDLSSLRLHTRYEGYSPKHTYMEEFWTVVLSWPRERQKQLLKFVTAAERIPIGGVESLTFVIKRMDAIDAEWLPTSSTCFGILYLPEYESARVLEEKLSQAIEFGNESFGTG</sequence>
<evidence type="ECO:0000256" key="1">
    <source>
        <dbReference type="ARBA" id="ARBA00000885"/>
    </source>
</evidence>
<dbReference type="FunFam" id="3.30.2410.10:FF:000003">
    <property type="entry name" value="probable E3 ubiquitin-protein ligase HERC4 isoform X1"/>
    <property type="match status" value="1"/>
</dbReference>
<dbReference type="Gene3D" id="6.10.130.10">
    <property type="entry name" value="Ubiquitin-protein ligase E3A, N-terminal zinc-binding domain (AZUL)"/>
    <property type="match status" value="1"/>
</dbReference>
<dbReference type="Gene3D" id="3.90.1750.10">
    <property type="entry name" value="Hect, E3 ligase catalytic domains"/>
    <property type="match status" value="1"/>
</dbReference>
<comment type="caution">
    <text evidence="8">The sequence shown here is derived from an EMBL/GenBank/DDBJ whole genome shotgun (WGS) entry which is preliminary data.</text>
</comment>
<gene>
    <name evidence="8" type="ORF">K431DRAFT_286945</name>
</gene>